<keyword evidence="3" id="KW-1185">Reference proteome</keyword>
<gene>
    <name evidence="2" type="ORF">DO97_03345</name>
</gene>
<feature type="compositionally biased region" description="Pro residues" evidence="1">
    <location>
        <begin position="201"/>
        <end position="217"/>
    </location>
</feature>
<protein>
    <submittedName>
        <fullName evidence="2">Uncharacterized protein</fullName>
    </submittedName>
</protein>
<dbReference type="AlphaFoldDB" id="A0A098TL96"/>
<proteinExistence type="predicted"/>
<dbReference type="RefSeq" id="WP_036532320.1">
    <property type="nucleotide sequence ID" value="NZ_JJML01000016.1"/>
</dbReference>
<organism evidence="2 3">
    <name type="scientific">Neosynechococcus sphagnicola sy1</name>
    <dbReference type="NCBI Taxonomy" id="1497020"/>
    <lineage>
        <taxon>Bacteria</taxon>
        <taxon>Bacillati</taxon>
        <taxon>Cyanobacteriota</taxon>
        <taxon>Cyanophyceae</taxon>
        <taxon>Neosynechococcales</taxon>
        <taxon>Neosynechococcaceae</taxon>
        <taxon>Neosynechococcus</taxon>
    </lineage>
</organism>
<feature type="region of interest" description="Disordered" evidence="1">
    <location>
        <begin position="1"/>
        <end position="47"/>
    </location>
</feature>
<dbReference type="Proteomes" id="UP000030170">
    <property type="component" value="Unassembled WGS sequence"/>
</dbReference>
<reference evidence="2 3" key="1">
    <citation type="journal article" date="2014" name="Mol. Ecol.">
        <title>Evolution of Synechococcus.</title>
        <authorList>
            <person name="Dvorak P."/>
            <person name="Casamatta D."/>
            <person name="Hasler P."/>
            <person name="Poulickova A."/>
            <person name="Ondrej V."/>
            <person name="Sanges R."/>
        </authorList>
    </citation>
    <scope>NUCLEOTIDE SEQUENCE [LARGE SCALE GENOMIC DNA]</scope>
    <source>
        <strain evidence="2 3">CAUP A 1101</strain>
    </source>
</reference>
<dbReference type="STRING" id="1497020.DO97_03345"/>
<evidence type="ECO:0000256" key="1">
    <source>
        <dbReference type="SAM" id="MobiDB-lite"/>
    </source>
</evidence>
<evidence type="ECO:0000313" key="3">
    <source>
        <dbReference type="Proteomes" id="UP000030170"/>
    </source>
</evidence>
<comment type="caution">
    <text evidence="2">The sequence shown here is derived from an EMBL/GenBank/DDBJ whole genome shotgun (WGS) entry which is preliminary data.</text>
</comment>
<evidence type="ECO:0000313" key="2">
    <source>
        <dbReference type="EMBL" id="KGF73075.1"/>
    </source>
</evidence>
<sequence>MSGNRCQSDLKGVGQPPVVHRPGSAEGLTELPTSPVPIPSLSEPDRPSELLSDQIYLQPRGLVSHDLFLGVLATEATGRVWRLTVLQLFDLATVLDAYETEIQSRLEQRRWPSLRMPPEWLRTAAIAAITAGLTTVAVQWVNRPAMQLVSVPAVGSANQQPAGKPLSTLPVPKTLATSPQQLPPVPAAEAAGEPLAATTLPPVPNSPLPPPPPPGRSPLPRICPQSPQPLLGL</sequence>
<accession>A0A098TL96</accession>
<feature type="compositionally biased region" description="Low complexity" evidence="1">
    <location>
        <begin position="187"/>
        <end position="200"/>
    </location>
</feature>
<dbReference type="OrthoDB" id="425813at2"/>
<feature type="region of interest" description="Disordered" evidence="1">
    <location>
        <begin position="156"/>
        <end position="233"/>
    </location>
</feature>
<name>A0A098TL96_9CYAN</name>
<dbReference type="EMBL" id="JJML01000016">
    <property type="protein sequence ID" value="KGF73075.1"/>
    <property type="molecule type" value="Genomic_DNA"/>
</dbReference>